<dbReference type="PANTHER" id="PTHR31232:SF155">
    <property type="entry name" value="PLANT SELF-INCOMPATIBILITY PROTEIN S1 FAMILY"/>
    <property type="match status" value="1"/>
</dbReference>
<reference evidence="7 8" key="1">
    <citation type="journal article" date="2009" name="Nat. Genet.">
        <title>The genome of the cucumber, Cucumis sativus L.</title>
        <authorList>
            <person name="Huang S."/>
            <person name="Li R."/>
            <person name="Zhang Z."/>
            <person name="Li L."/>
            <person name="Gu X."/>
            <person name="Fan W."/>
            <person name="Lucas W.J."/>
            <person name="Wang X."/>
            <person name="Xie B."/>
            <person name="Ni P."/>
            <person name="Ren Y."/>
            <person name="Zhu H."/>
            <person name="Li J."/>
            <person name="Lin K."/>
            <person name="Jin W."/>
            <person name="Fei Z."/>
            <person name="Li G."/>
            <person name="Staub J."/>
            <person name="Kilian A."/>
            <person name="van der Vossen E.A."/>
            <person name="Wu Y."/>
            <person name="Guo J."/>
            <person name="He J."/>
            <person name="Jia Z."/>
            <person name="Ren Y."/>
            <person name="Tian G."/>
            <person name="Lu Y."/>
            <person name="Ruan J."/>
            <person name="Qian W."/>
            <person name="Wang M."/>
            <person name="Huang Q."/>
            <person name="Li B."/>
            <person name="Xuan Z."/>
            <person name="Cao J."/>
            <person name="Asan"/>
            <person name="Wu Z."/>
            <person name="Zhang J."/>
            <person name="Cai Q."/>
            <person name="Bai Y."/>
            <person name="Zhao B."/>
            <person name="Han Y."/>
            <person name="Li Y."/>
            <person name="Li X."/>
            <person name="Wang S."/>
            <person name="Shi Q."/>
            <person name="Liu S."/>
            <person name="Cho W.K."/>
            <person name="Kim J.Y."/>
            <person name="Xu Y."/>
            <person name="Heller-Uszynska K."/>
            <person name="Miao H."/>
            <person name="Cheng Z."/>
            <person name="Zhang S."/>
            <person name="Wu J."/>
            <person name="Yang Y."/>
            <person name="Kang H."/>
            <person name="Li M."/>
            <person name="Liang H."/>
            <person name="Ren X."/>
            <person name="Shi Z."/>
            <person name="Wen M."/>
            <person name="Jian M."/>
            <person name="Yang H."/>
            <person name="Zhang G."/>
            <person name="Yang Z."/>
            <person name="Chen R."/>
            <person name="Liu S."/>
            <person name="Li J."/>
            <person name="Ma L."/>
            <person name="Liu H."/>
            <person name="Zhou Y."/>
            <person name="Zhao J."/>
            <person name="Fang X."/>
            <person name="Li G."/>
            <person name="Fang L."/>
            <person name="Li Y."/>
            <person name="Liu D."/>
            <person name="Zheng H."/>
            <person name="Zhang Y."/>
            <person name="Qin N."/>
            <person name="Li Z."/>
            <person name="Yang G."/>
            <person name="Yang S."/>
            <person name="Bolund L."/>
            <person name="Kristiansen K."/>
            <person name="Zheng H."/>
            <person name="Li S."/>
            <person name="Zhang X."/>
            <person name="Yang H."/>
            <person name="Wang J."/>
            <person name="Sun R."/>
            <person name="Zhang B."/>
            <person name="Jiang S."/>
            <person name="Wang J."/>
            <person name="Du Y."/>
            <person name="Li S."/>
        </authorList>
    </citation>
    <scope>NUCLEOTIDE SEQUENCE [LARGE SCALE GENOMIC DNA]</scope>
    <source>
        <strain evidence="8">cv. 9930</strain>
    </source>
</reference>
<keyword evidence="8" id="KW-1185">Reference proteome</keyword>
<organism evidence="7 8">
    <name type="scientific">Cucumis sativus</name>
    <name type="common">Cucumber</name>
    <dbReference type="NCBI Taxonomy" id="3659"/>
    <lineage>
        <taxon>Eukaryota</taxon>
        <taxon>Viridiplantae</taxon>
        <taxon>Streptophyta</taxon>
        <taxon>Embryophyta</taxon>
        <taxon>Tracheophyta</taxon>
        <taxon>Spermatophyta</taxon>
        <taxon>Magnoliopsida</taxon>
        <taxon>eudicotyledons</taxon>
        <taxon>Gunneridae</taxon>
        <taxon>Pentapetalae</taxon>
        <taxon>rosids</taxon>
        <taxon>fabids</taxon>
        <taxon>Cucurbitales</taxon>
        <taxon>Cucurbitaceae</taxon>
        <taxon>Benincaseae</taxon>
        <taxon>Cucumis</taxon>
    </lineage>
</organism>
<gene>
    <name evidence="7" type="ORF">Csa_6G007430</name>
</gene>
<dbReference type="Proteomes" id="UP000029981">
    <property type="component" value="Chromosome 6"/>
</dbReference>
<dbReference type="OrthoDB" id="1841900at2759"/>
<dbReference type="GO" id="GO:0005576">
    <property type="term" value="C:extracellular region"/>
    <property type="evidence" value="ECO:0007669"/>
    <property type="project" value="UniProtKB-SubCell"/>
</dbReference>
<dbReference type="OMA" id="SWEFRIN"/>
<evidence type="ECO:0000256" key="5">
    <source>
        <dbReference type="ARBA" id="ARBA00022729"/>
    </source>
</evidence>
<reference evidence="7 8" key="2">
    <citation type="journal article" date="2009" name="PLoS ONE">
        <title>An integrated genetic and cytogenetic map of the cucumber genome.</title>
        <authorList>
            <person name="Ren Y."/>
            <person name="Zhang Z."/>
            <person name="Liu J."/>
            <person name="Staub J.E."/>
            <person name="Han Y."/>
            <person name="Cheng Z."/>
            <person name="Li X."/>
            <person name="Lu J."/>
            <person name="Miao H."/>
            <person name="Kang H."/>
            <person name="Xie B."/>
            <person name="Gu X."/>
            <person name="Wang X."/>
            <person name="Du Y."/>
            <person name="Jin W."/>
            <person name="Huang S."/>
        </authorList>
    </citation>
    <scope>NUCLEOTIDE SEQUENCE [LARGE SCALE GENOMIC DNA]</scope>
    <source>
        <strain evidence="8">cv. 9930</strain>
    </source>
</reference>
<comment type="subcellular location">
    <subcellularLocation>
        <location evidence="1 6">Secreted</location>
    </subcellularLocation>
</comment>
<keyword evidence="5 6" id="KW-0732">Signal</keyword>
<reference evidence="7 8" key="3">
    <citation type="journal article" date="2010" name="BMC Genomics">
        <title>Transcriptome sequencing and comparative analysis of cucumber flowers with different sex types.</title>
        <authorList>
            <person name="Guo S."/>
            <person name="Zheng Y."/>
            <person name="Joung J.G."/>
            <person name="Liu S."/>
            <person name="Zhang Z."/>
            <person name="Crasta O.R."/>
            <person name="Sobral B.W."/>
            <person name="Xu Y."/>
            <person name="Huang S."/>
            <person name="Fei Z."/>
        </authorList>
    </citation>
    <scope>NUCLEOTIDE SEQUENCE [LARGE SCALE GENOMIC DNA]</scope>
    <source>
        <strain evidence="8">cv. 9930</strain>
    </source>
</reference>
<feature type="chain" id="PRO_5025079444" description="S-protein homolog" evidence="6">
    <location>
        <begin position="23"/>
        <end position="149"/>
    </location>
</feature>
<dbReference type="KEGG" id="csv:105435729"/>
<dbReference type="Pfam" id="PF05938">
    <property type="entry name" value="Self-incomp_S1"/>
    <property type="match status" value="1"/>
</dbReference>
<dbReference type="PANTHER" id="PTHR31232">
    <property type="match status" value="1"/>
</dbReference>
<keyword evidence="3 6" id="KW-0713">Self-incompatibility</keyword>
<evidence type="ECO:0000256" key="3">
    <source>
        <dbReference type="ARBA" id="ARBA00022471"/>
    </source>
</evidence>
<reference evidence="7 8" key="4">
    <citation type="journal article" date="2011" name="BMC Genomics">
        <title>RNA-Seq improves annotation of protein-coding genes in the cucumber genome.</title>
        <authorList>
            <person name="Li Z."/>
            <person name="Zhang Z."/>
            <person name="Yan P."/>
            <person name="Huang S."/>
            <person name="Fei Z."/>
            <person name="Lin K."/>
        </authorList>
    </citation>
    <scope>NUCLEOTIDE SEQUENCE [LARGE SCALE GENOMIC DNA]</scope>
    <source>
        <strain evidence="8">cv. 9930</strain>
    </source>
</reference>
<evidence type="ECO:0000313" key="7">
    <source>
        <dbReference type="EMBL" id="KGN45709.1"/>
    </source>
</evidence>
<evidence type="ECO:0000256" key="4">
    <source>
        <dbReference type="ARBA" id="ARBA00022525"/>
    </source>
</evidence>
<dbReference type="Gramene" id="KGN45709">
    <property type="protein sequence ID" value="KGN45709"/>
    <property type="gene ID" value="Csa_6G007430"/>
</dbReference>
<accession>A0A0A0KA40</accession>
<protein>
    <recommendedName>
        <fullName evidence="6">S-protein homolog</fullName>
    </recommendedName>
</protein>
<evidence type="ECO:0000256" key="2">
    <source>
        <dbReference type="ARBA" id="ARBA00005581"/>
    </source>
</evidence>
<dbReference type="GO" id="GO:0060320">
    <property type="term" value="P:rejection of self pollen"/>
    <property type="evidence" value="ECO:0007669"/>
    <property type="project" value="UniProtKB-KW"/>
</dbReference>
<evidence type="ECO:0000256" key="1">
    <source>
        <dbReference type="ARBA" id="ARBA00004613"/>
    </source>
</evidence>
<sequence length="149" mass="17191">MEALKSFALLILVLAFASKVDQSYCGRDSKYQLPLTDWTVTIINYQINASLQVHCKSKDDDLGVHVIQNEGEHYSWGFKENWLQTTKYWCDFQSKLGHASFEVFWPERGTWFSDRCGSNSNCVWVAAHDGFSLLNAPAKTLEFQHPWLH</sequence>
<comment type="similarity">
    <text evidence="2 6">Belongs to the plant self-incompatibility (S1) protein family.</text>
</comment>
<evidence type="ECO:0000313" key="8">
    <source>
        <dbReference type="Proteomes" id="UP000029981"/>
    </source>
</evidence>
<name>A0A0A0KA40_CUCSA</name>
<dbReference type="InterPro" id="IPR010264">
    <property type="entry name" value="Self-incomp_S1"/>
</dbReference>
<evidence type="ECO:0000256" key="6">
    <source>
        <dbReference type="RuleBase" id="RU367044"/>
    </source>
</evidence>
<dbReference type="EMBL" id="CM002927">
    <property type="protein sequence ID" value="KGN45709.1"/>
    <property type="molecule type" value="Genomic_DNA"/>
</dbReference>
<keyword evidence="4 6" id="KW-0964">Secreted</keyword>
<feature type="signal peptide" evidence="6">
    <location>
        <begin position="1"/>
        <end position="22"/>
    </location>
</feature>
<dbReference type="AlphaFoldDB" id="A0A0A0KA40"/>
<proteinExistence type="inferred from homology"/>